<dbReference type="PANTHER" id="PTHR37955:SF1">
    <property type="entry name" value="DEP DOMAIN-CONTAINING PROTEIN"/>
    <property type="match status" value="1"/>
</dbReference>
<gene>
    <name evidence="6" type="ORF">NMH_2223</name>
</gene>
<dbReference type="PANTHER" id="PTHR37955">
    <property type="entry name" value="TELLURITE RESISTANCE PROTEIN TEHA"/>
    <property type="match status" value="1"/>
</dbReference>
<evidence type="ECO:0000313" key="7">
    <source>
        <dbReference type="Proteomes" id="UP000032707"/>
    </source>
</evidence>
<dbReference type="EMBL" id="AEQZ01000044">
    <property type="protein sequence ID" value="EFV62831.1"/>
    <property type="molecule type" value="Genomic_DNA"/>
</dbReference>
<keyword evidence="3 5" id="KW-1133">Transmembrane helix</keyword>
<sequence>MFMSASKKFPIPLSYFSIALGLFALGLSWRYGASVGLLPALAAESLLAAASVVWLLLVAAYLIKMFAYRNDFLSDLRDLVQCCFISAIPITAMLEGLALKPYQAGAAAVLIYVGVAGQLAFSMYRAAGLWRGLHSLEATTPIIYLPTVATNFVSASSLAALGHHDYAALFFGAGMFSWLSLEASILGRLRTAAPVGTAARGVVGIQLAPAFVGCGAYFAVGGKVDGFALALIGYGCLQLLFLLRLTRWFWEGGFTMSFWGFSFGFAAMAGCGLHLAASGVLSGLGLTLATAGSAGVALLLVGTLHRIATGRFLVRS</sequence>
<dbReference type="InterPro" id="IPR052951">
    <property type="entry name" value="Tellurite_res_ion_channel"/>
</dbReference>
<dbReference type="CDD" id="cd09324">
    <property type="entry name" value="TDT_TehA"/>
    <property type="match status" value="1"/>
</dbReference>
<feature type="transmembrane region" description="Helical" evidence="5">
    <location>
        <begin position="198"/>
        <end position="220"/>
    </location>
</feature>
<keyword evidence="4 5" id="KW-0472">Membrane</keyword>
<reference evidence="6 7" key="1">
    <citation type="journal article" date="2011" name="J. Bacteriol.">
        <title>Genome sequence of Neisseria meningitidis serogroup B strain H44/76.</title>
        <authorList>
            <person name="Piet J.R."/>
            <person name="Huis In 't Veld R.A."/>
            <person name="van Schaik B.D."/>
            <person name="van Kampen A.H."/>
            <person name="Baas F."/>
            <person name="van de Beek D."/>
            <person name="Pannekoek Y."/>
            <person name="van der Ende A."/>
        </authorList>
    </citation>
    <scope>NUCLEOTIDE SEQUENCE [LARGE SCALE GENOMIC DNA]</scope>
    <source>
        <strain evidence="6 7">H44/76</strain>
    </source>
</reference>
<comment type="subcellular location">
    <subcellularLocation>
        <location evidence="1">Membrane</location>
        <topology evidence="1">Multi-pass membrane protein</topology>
    </subcellularLocation>
</comment>
<dbReference type="AlphaFoldDB" id="E6N043"/>
<evidence type="ECO:0000256" key="2">
    <source>
        <dbReference type="ARBA" id="ARBA00022692"/>
    </source>
</evidence>
<feature type="transmembrane region" description="Helical" evidence="5">
    <location>
        <begin position="79"/>
        <end position="98"/>
    </location>
</feature>
<proteinExistence type="predicted"/>
<feature type="transmembrane region" description="Helical" evidence="5">
    <location>
        <begin position="104"/>
        <end position="121"/>
    </location>
</feature>
<keyword evidence="2 5" id="KW-0812">Transmembrane</keyword>
<feature type="transmembrane region" description="Helical" evidence="5">
    <location>
        <begin position="258"/>
        <end position="277"/>
    </location>
</feature>
<feature type="transmembrane region" description="Helical" evidence="5">
    <location>
        <begin position="283"/>
        <end position="305"/>
    </location>
</feature>
<dbReference type="InterPro" id="IPR038665">
    <property type="entry name" value="Voltage-dep_anion_channel_sf"/>
</dbReference>
<comment type="caution">
    <text evidence="6">The sequence shown here is derived from an EMBL/GenBank/DDBJ whole genome shotgun (WGS) entry which is preliminary data.</text>
</comment>
<accession>E6N043</accession>
<dbReference type="Proteomes" id="UP000032707">
    <property type="component" value="Unassembled WGS sequence"/>
</dbReference>
<feature type="transmembrane region" description="Helical" evidence="5">
    <location>
        <begin position="142"/>
        <end position="161"/>
    </location>
</feature>
<dbReference type="Pfam" id="PF03595">
    <property type="entry name" value="SLAC1"/>
    <property type="match status" value="1"/>
</dbReference>
<evidence type="ECO:0000256" key="3">
    <source>
        <dbReference type="ARBA" id="ARBA00022989"/>
    </source>
</evidence>
<protein>
    <submittedName>
        <fullName evidence="6">Tellurite resistance protein tehA</fullName>
    </submittedName>
</protein>
<dbReference type="Gene3D" id="1.50.10.150">
    <property type="entry name" value="Voltage-dependent anion channel"/>
    <property type="match status" value="1"/>
</dbReference>
<dbReference type="InterPro" id="IPR039264">
    <property type="entry name" value="TehA"/>
</dbReference>
<feature type="transmembrane region" description="Helical" evidence="5">
    <location>
        <begin position="48"/>
        <end position="67"/>
    </location>
</feature>
<dbReference type="GO" id="GO:0046583">
    <property type="term" value="F:monoatomic cation efflux transmembrane transporter activity"/>
    <property type="evidence" value="ECO:0007669"/>
    <property type="project" value="TreeGrafter"/>
</dbReference>
<name>E6N043_NEIMH</name>
<dbReference type="FunFam" id="1.50.10.150:FF:000013">
    <property type="entry name" value="Tellurite resistance protein TehA"/>
    <property type="match status" value="1"/>
</dbReference>
<dbReference type="GO" id="GO:0005886">
    <property type="term" value="C:plasma membrane"/>
    <property type="evidence" value="ECO:0007669"/>
    <property type="project" value="TreeGrafter"/>
</dbReference>
<organism evidence="6 7">
    <name type="scientific">Neisseria meningitidis serogroup B / serotype 15 (strain H44/76)</name>
    <dbReference type="NCBI Taxonomy" id="909420"/>
    <lineage>
        <taxon>Bacteria</taxon>
        <taxon>Pseudomonadati</taxon>
        <taxon>Pseudomonadota</taxon>
        <taxon>Betaproteobacteria</taxon>
        <taxon>Neisseriales</taxon>
        <taxon>Neisseriaceae</taxon>
        <taxon>Neisseria</taxon>
    </lineage>
</organism>
<dbReference type="NCBIfam" id="NF008032">
    <property type="entry name" value="PRK10764.1"/>
    <property type="match status" value="1"/>
</dbReference>
<feature type="transmembrane region" description="Helical" evidence="5">
    <location>
        <begin position="226"/>
        <end position="246"/>
    </location>
</feature>
<dbReference type="InterPro" id="IPR004695">
    <property type="entry name" value="SLAC1/Mae1/Ssu1/TehA"/>
</dbReference>
<evidence type="ECO:0000313" key="6">
    <source>
        <dbReference type="EMBL" id="EFV62831.1"/>
    </source>
</evidence>
<evidence type="ECO:0000256" key="5">
    <source>
        <dbReference type="SAM" id="Phobius"/>
    </source>
</evidence>
<dbReference type="PATRIC" id="fig|909420.4.peg.2450"/>
<feature type="transmembrane region" description="Helical" evidence="5">
    <location>
        <begin position="167"/>
        <end position="186"/>
    </location>
</feature>
<evidence type="ECO:0000256" key="1">
    <source>
        <dbReference type="ARBA" id="ARBA00004141"/>
    </source>
</evidence>
<evidence type="ECO:0000256" key="4">
    <source>
        <dbReference type="ARBA" id="ARBA00023136"/>
    </source>
</evidence>